<organism evidence="1 2">
    <name type="scientific">Leptospira interrogans serovar Zanoni str. LT2156</name>
    <dbReference type="NCBI Taxonomy" id="1001601"/>
    <lineage>
        <taxon>Bacteria</taxon>
        <taxon>Pseudomonadati</taxon>
        <taxon>Spirochaetota</taxon>
        <taxon>Spirochaetia</taxon>
        <taxon>Leptospirales</taxon>
        <taxon>Leptospiraceae</taxon>
        <taxon>Leptospira</taxon>
    </lineage>
</organism>
<comment type="caution">
    <text evidence="1">The sequence shown here is derived from an EMBL/GenBank/DDBJ whole genome shotgun (WGS) entry which is preliminary data.</text>
</comment>
<dbReference type="EMBL" id="AFMF02000033">
    <property type="protein sequence ID" value="EMM95109.1"/>
    <property type="molecule type" value="Genomic_DNA"/>
</dbReference>
<name>M6HJK0_LEPIR</name>
<sequence length="54" mass="6577">MIRKNCDLWELLHHYIDNLKFCGSSHILRIDLQSPDSNFFRKMNTDFLHQTRVK</sequence>
<protein>
    <submittedName>
        <fullName evidence="1">Uncharacterized protein</fullName>
    </submittedName>
</protein>
<gene>
    <name evidence="1" type="ORF">LEP1GSC158_1888</name>
</gene>
<dbReference type="Proteomes" id="UP000012089">
    <property type="component" value="Unassembled WGS sequence"/>
</dbReference>
<dbReference type="AlphaFoldDB" id="M6HJK0"/>
<proteinExistence type="predicted"/>
<evidence type="ECO:0000313" key="2">
    <source>
        <dbReference type="Proteomes" id="UP000012089"/>
    </source>
</evidence>
<accession>M6HJK0</accession>
<reference evidence="1 2" key="1">
    <citation type="submission" date="2013-01" db="EMBL/GenBank/DDBJ databases">
        <authorList>
            <person name="Harkins D.M."/>
            <person name="Durkin A.S."/>
            <person name="Brinkac L.M."/>
            <person name="Haft D.H."/>
            <person name="Selengut J.D."/>
            <person name="Sanka R."/>
            <person name="DePew J."/>
            <person name="Purushe J."/>
            <person name="Tulsiani S.M."/>
            <person name="Graham G.C."/>
            <person name="Burns M.-A."/>
            <person name="Dohnt M.F."/>
            <person name="Smythe L.D."/>
            <person name="McKay D.B."/>
            <person name="Craig S.B."/>
            <person name="Vinetz J.M."/>
            <person name="Sutton G.G."/>
            <person name="Nierman W.C."/>
            <person name="Fouts D.E."/>
        </authorList>
    </citation>
    <scope>NUCLEOTIDE SEQUENCE [LARGE SCALE GENOMIC DNA]</scope>
    <source>
        <strain evidence="1 2">LT2156</strain>
    </source>
</reference>
<evidence type="ECO:0000313" key="1">
    <source>
        <dbReference type="EMBL" id="EMM95109.1"/>
    </source>
</evidence>